<comment type="similarity">
    <text evidence="1">Belongs to the protein kinase superfamily. ADCK protein kinase family.</text>
</comment>
<gene>
    <name evidence="4" type="ORF">CLEP1334_LOCUS16238</name>
</gene>
<sequence>MLISVAIAYAMLALPTQLTPQLRASIIPAGVACSVQRAELDRWREFEVLRGDFDKAKILRFFITRPQLLIGRFSEIATTLNAARSEWTSGAADGLKAGEKSAEFDPTKDVRGEAVGEGRGGRLCERLASLGPVSVKVCQTLSQRPDIVGDEAATAFKRLQTANTPFANELAWAVIKENLGGEGPIAPGVGAGAGENHARPLFARITPDPVAVASLGQVYRAVTHEGVEVAVKVQRPDAMSILAKDYACFVVLFYAIEKLWRANGFDNGDIASVVDRVASGILDEIDYTKEAENAKIFEASLDFLGFVTTPVVLPKLSTTKVLVTEWVRGEHLSNLPAAEGLRLTRMAVEACTASLVLTGFVHADPHEGNLMLANDGQLVFLDFGLMSSVEPDIMEAFARGIQAALAEDYTSLAQAFKDTGFVNDPVVYTPDPSRYGYDEAAGIDTGLEAFAKELTEAMAATEGSSSRFGALATVLNQELAPRWKMFTPPYILLLIRTFLTLEGIAARVDPDFNIYEMAMPWAIRRSLSPTSTEGIASMRGMLLTADNRVQWDRLLELTADTRAEAPPADATQAAAANARSNTAAKSEAMNAAVASLLGSTSGGPLRQALIDIDLADFAARLLSKEARALRHTAALAVCGAISPPWLSRLATSAAGDPAAALAPAAAHKTRQRPAALVDEVAADMHVRPVSDAARLLQRRQARWKRKVCFVLLRAHISRQLQRGWKGTFTLAAFVYLPLRIALGGLWQFLLKALGLCFSAKGERRGEAREK</sequence>
<organism evidence="4">
    <name type="scientific">Calcidiscus leptoporus</name>
    <dbReference type="NCBI Taxonomy" id="127549"/>
    <lineage>
        <taxon>Eukaryota</taxon>
        <taxon>Haptista</taxon>
        <taxon>Haptophyta</taxon>
        <taxon>Prymnesiophyceae</taxon>
        <taxon>Coccolithales</taxon>
        <taxon>Calcidiscaceae</taxon>
        <taxon>Calcidiscus</taxon>
    </lineage>
</organism>
<dbReference type="AlphaFoldDB" id="A0A7S0NY74"/>
<dbReference type="PANTHER" id="PTHR10566:SF123">
    <property type="entry name" value="PROTEIN KINASE SUPERFAMILY PROTEIN"/>
    <property type="match status" value="1"/>
</dbReference>
<evidence type="ECO:0000313" key="4">
    <source>
        <dbReference type="EMBL" id="CAD8540952.1"/>
    </source>
</evidence>
<dbReference type="InterPro" id="IPR050154">
    <property type="entry name" value="UbiB_kinase"/>
</dbReference>
<dbReference type="EMBL" id="HBER01032292">
    <property type="protein sequence ID" value="CAD8540952.1"/>
    <property type="molecule type" value="Transcribed_RNA"/>
</dbReference>
<dbReference type="Gene3D" id="1.10.510.10">
    <property type="entry name" value="Transferase(Phosphotransferase) domain 1"/>
    <property type="match status" value="1"/>
</dbReference>
<dbReference type="PANTHER" id="PTHR10566">
    <property type="entry name" value="CHAPERONE-ACTIVITY OF BC1 COMPLEX CABC1 -RELATED"/>
    <property type="match status" value="1"/>
</dbReference>
<feature type="chain" id="PRO_5030554678" description="ABC1 atypical kinase-like domain-containing protein" evidence="2">
    <location>
        <begin position="19"/>
        <end position="770"/>
    </location>
</feature>
<evidence type="ECO:0000256" key="1">
    <source>
        <dbReference type="ARBA" id="ARBA00009670"/>
    </source>
</evidence>
<dbReference type="InterPro" id="IPR004147">
    <property type="entry name" value="ABC1_dom"/>
</dbReference>
<name>A0A7S0NY74_9EUKA</name>
<evidence type="ECO:0000256" key="2">
    <source>
        <dbReference type="SAM" id="SignalP"/>
    </source>
</evidence>
<dbReference type="InterPro" id="IPR011009">
    <property type="entry name" value="Kinase-like_dom_sf"/>
</dbReference>
<protein>
    <recommendedName>
        <fullName evidence="3">ABC1 atypical kinase-like domain-containing protein</fullName>
    </recommendedName>
</protein>
<proteinExistence type="inferred from homology"/>
<accession>A0A7S0NY74</accession>
<reference evidence="4" key="1">
    <citation type="submission" date="2021-01" db="EMBL/GenBank/DDBJ databases">
        <authorList>
            <person name="Corre E."/>
            <person name="Pelletier E."/>
            <person name="Niang G."/>
            <person name="Scheremetjew M."/>
            <person name="Finn R."/>
            <person name="Kale V."/>
            <person name="Holt S."/>
            <person name="Cochrane G."/>
            <person name="Meng A."/>
            <person name="Brown T."/>
            <person name="Cohen L."/>
        </authorList>
    </citation>
    <scope>NUCLEOTIDE SEQUENCE</scope>
    <source>
        <strain evidence="4">RCC1130</strain>
    </source>
</reference>
<dbReference type="Pfam" id="PF03109">
    <property type="entry name" value="ABC1"/>
    <property type="match status" value="1"/>
</dbReference>
<feature type="signal peptide" evidence="2">
    <location>
        <begin position="1"/>
        <end position="18"/>
    </location>
</feature>
<dbReference type="SUPFAM" id="SSF56112">
    <property type="entry name" value="Protein kinase-like (PK-like)"/>
    <property type="match status" value="1"/>
</dbReference>
<evidence type="ECO:0000259" key="3">
    <source>
        <dbReference type="Pfam" id="PF03109"/>
    </source>
</evidence>
<dbReference type="CDD" id="cd05121">
    <property type="entry name" value="ABC1_ADCK3-like"/>
    <property type="match status" value="1"/>
</dbReference>
<keyword evidence="2" id="KW-0732">Signal</keyword>
<feature type="domain" description="ABC1 atypical kinase-like" evidence="3">
    <location>
        <begin position="198"/>
        <end position="414"/>
    </location>
</feature>